<organism evidence="2 3">
    <name type="scientific">Operophtera brumata</name>
    <name type="common">Winter moth</name>
    <name type="synonym">Phalaena brumata</name>
    <dbReference type="NCBI Taxonomy" id="104452"/>
    <lineage>
        <taxon>Eukaryota</taxon>
        <taxon>Metazoa</taxon>
        <taxon>Ecdysozoa</taxon>
        <taxon>Arthropoda</taxon>
        <taxon>Hexapoda</taxon>
        <taxon>Insecta</taxon>
        <taxon>Pterygota</taxon>
        <taxon>Neoptera</taxon>
        <taxon>Endopterygota</taxon>
        <taxon>Lepidoptera</taxon>
        <taxon>Glossata</taxon>
        <taxon>Ditrysia</taxon>
        <taxon>Geometroidea</taxon>
        <taxon>Geometridae</taxon>
        <taxon>Larentiinae</taxon>
        <taxon>Operophtera</taxon>
    </lineage>
</organism>
<comment type="caution">
    <text evidence="2">The sequence shown here is derived from an EMBL/GenBank/DDBJ whole genome shotgun (WGS) entry which is preliminary data.</text>
</comment>
<protein>
    <submittedName>
        <fullName evidence="2">Uncharacterized protein</fullName>
    </submittedName>
</protein>
<feature type="region of interest" description="Disordered" evidence="1">
    <location>
        <begin position="66"/>
        <end position="101"/>
    </location>
</feature>
<evidence type="ECO:0000313" key="2">
    <source>
        <dbReference type="EMBL" id="KOB76124.1"/>
    </source>
</evidence>
<sequence length="101" mass="10967">MNKIVLFSGYLGNSPIAGDIILRTSLNSQGVPGSPLVNISDRLVVDAIRRASLTNRPSIVKYPADFFNAPEDHTSSSEEEEDNKKGRKKSKGKVPAILLKS</sequence>
<accession>A0A0L7LL83</accession>
<reference evidence="2 3" key="1">
    <citation type="journal article" date="2015" name="Genome Biol. Evol.">
        <title>The genome of winter moth (Operophtera brumata) provides a genomic perspective on sexual dimorphism and phenology.</title>
        <authorList>
            <person name="Derks M.F."/>
            <person name="Smit S."/>
            <person name="Salis L."/>
            <person name="Schijlen E."/>
            <person name="Bossers A."/>
            <person name="Mateman C."/>
            <person name="Pijl A.S."/>
            <person name="de Ridder D."/>
            <person name="Groenen M.A."/>
            <person name="Visser M.E."/>
            <person name="Megens H.J."/>
        </authorList>
    </citation>
    <scope>NUCLEOTIDE SEQUENCE [LARGE SCALE GENOMIC DNA]</scope>
    <source>
        <strain evidence="2">WM2013NL</strain>
        <tissue evidence="2">Head and thorax</tissue>
    </source>
</reference>
<dbReference type="AlphaFoldDB" id="A0A0L7LL83"/>
<dbReference type="EMBL" id="JTDY01000713">
    <property type="protein sequence ID" value="KOB76124.1"/>
    <property type="molecule type" value="Genomic_DNA"/>
</dbReference>
<evidence type="ECO:0000256" key="1">
    <source>
        <dbReference type="SAM" id="MobiDB-lite"/>
    </source>
</evidence>
<name>A0A0L7LL83_OPEBR</name>
<dbReference type="OrthoDB" id="6931106at2759"/>
<gene>
    <name evidence="2" type="ORF">OBRU01_06435</name>
</gene>
<dbReference type="Proteomes" id="UP000037510">
    <property type="component" value="Unassembled WGS sequence"/>
</dbReference>
<proteinExistence type="predicted"/>
<keyword evidence="3" id="KW-1185">Reference proteome</keyword>
<evidence type="ECO:0000313" key="3">
    <source>
        <dbReference type="Proteomes" id="UP000037510"/>
    </source>
</evidence>